<dbReference type="EMBL" id="CP042344">
    <property type="protein sequence ID" value="QEA14266.1"/>
    <property type="molecule type" value="Genomic_DNA"/>
</dbReference>
<gene>
    <name evidence="2" type="ORF">FOZ74_15190</name>
</gene>
<reference evidence="2 3" key="1">
    <citation type="submission" date="2019-07" db="EMBL/GenBank/DDBJ databases">
        <title>Complete genome sequence of Comamonas sp. NLF 7-7 isolated from livestock.</title>
        <authorList>
            <person name="Kim D.H."/>
            <person name="Kim J.G."/>
        </authorList>
    </citation>
    <scope>NUCLEOTIDE SEQUENCE [LARGE SCALE GENOMIC DNA]</scope>
    <source>
        <strain evidence="2 3">NLF 7-7</strain>
    </source>
</reference>
<proteinExistence type="predicted"/>
<dbReference type="AlphaFoldDB" id="A0A5B8RXE7"/>
<dbReference type="Pfam" id="PF06074">
    <property type="entry name" value="Portal_Mu"/>
    <property type="match status" value="1"/>
</dbReference>
<evidence type="ECO:0000313" key="2">
    <source>
        <dbReference type="EMBL" id="QEA14266.1"/>
    </source>
</evidence>
<dbReference type="InterPro" id="IPR009279">
    <property type="entry name" value="Portal_Mu"/>
</dbReference>
<accession>A0A5B8RXE7</accession>
<dbReference type="KEGG" id="cof:FOZ74_15190"/>
<dbReference type="RefSeq" id="WP_146913874.1">
    <property type="nucleotide sequence ID" value="NZ_CP042344.1"/>
</dbReference>
<evidence type="ECO:0000256" key="1">
    <source>
        <dbReference type="SAM" id="MobiDB-lite"/>
    </source>
</evidence>
<dbReference type="Proteomes" id="UP000321199">
    <property type="component" value="Chromosome"/>
</dbReference>
<dbReference type="OrthoDB" id="9802690at2"/>
<keyword evidence="3" id="KW-1185">Reference proteome</keyword>
<feature type="region of interest" description="Disordered" evidence="1">
    <location>
        <begin position="430"/>
        <end position="467"/>
    </location>
</feature>
<organism evidence="2 3">
    <name type="scientific">Comamonas flocculans</name>
    <dbReference type="NCBI Taxonomy" id="2597701"/>
    <lineage>
        <taxon>Bacteria</taxon>
        <taxon>Pseudomonadati</taxon>
        <taxon>Pseudomonadota</taxon>
        <taxon>Betaproteobacteria</taxon>
        <taxon>Burkholderiales</taxon>
        <taxon>Comamonadaceae</taxon>
        <taxon>Comamonas</taxon>
    </lineage>
</organism>
<name>A0A5B8RXE7_9BURK</name>
<evidence type="ECO:0000313" key="3">
    <source>
        <dbReference type="Proteomes" id="UP000321199"/>
    </source>
</evidence>
<sequence length="543" mass="59260">MATSRILGPDGQPIAMPDLAEPQTSRLLHLQRELQTHPTRGLTPSRLAKILDAAEAGDLIAQFELFEDMEEKDGHIAAEMGKRRRACVLDWDVVPPEGADAAEKKRASQLGELLMEIPDFEDMVFDLTDAIGKGYACLEMQWQRVERWWVPKTITHRPQGWFTLHRGYRQELRLRTLDVVDGVMGAPLQPFGWITHIHKAKSGYLERSALFRQLVWTYLFKNYSVGDLAEFLEIYGIPLRIGKYPASASEKEKATLLRAVAAVGHNAAGIVPDSMLIEFENAATGDPKAFELMISWCERNQSKVILGGTLTSGADGKSSTNALGNVHNEVRKDLRDGDIRQANTTLTRDLVFAVASLNGLAPGGLRRLPQFRLKTQEREDLTAFSQGLPALVNMGVRPPVAWVHEKLGIPVAQGNEPVLLPAAALTSHPLPLGEGRGEGRSPTASLAALPPPLGEGRGEGAPPPAQMQPRLAGDLAPAVAGWIEQVRELVMRAQSLAEIRDGLDALLPGMTLDQYAAAMAEALRAAELAGRYEVLQEAGGLHD</sequence>
<protein>
    <submittedName>
        <fullName evidence="2">DUF935 domain-containing protein</fullName>
    </submittedName>
</protein>